<keyword evidence="2" id="KW-1185">Reference proteome</keyword>
<dbReference type="HOGENOM" id="CLU_2737258_0_0_5"/>
<protein>
    <submittedName>
        <fullName evidence="1">Uncharacterized protein</fullName>
    </submittedName>
</protein>
<sequence>MRNGLALFPLLAFPVCPLAQSPDLEVTRQSVAKAFLMTNKLGVGTTQSFPELKPPGVRMTFLHDRALLRQT</sequence>
<proteinExistence type="predicted"/>
<accession>S3HEU0</accession>
<dbReference type="Proteomes" id="UP000014411">
    <property type="component" value="Unassembled WGS sequence"/>
</dbReference>
<dbReference type="EMBL" id="AEYE02000023">
    <property type="protein sequence ID" value="EPE96600.1"/>
    <property type="molecule type" value="Genomic_DNA"/>
</dbReference>
<reference evidence="1 2" key="1">
    <citation type="journal article" date="2012" name="J. Bacteriol.">
        <title>Genome sequence of Rhizobium grahamii CCGE502, a broad-host-range symbiont with low nodulation competitiveness in Phaseolus vulgaris.</title>
        <authorList>
            <person name="Althabegoiti M.J."/>
            <person name="Lozano L."/>
            <person name="Torres-Tejerizo G."/>
            <person name="Ormeno-Orrillo E."/>
            <person name="Rogel M.A."/>
            <person name="Gonzalez V."/>
            <person name="Martinez-Romero E."/>
        </authorList>
    </citation>
    <scope>NUCLEOTIDE SEQUENCE [LARGE SCALE GENOMIC DNA]</scope>
    <source>
        <strain evidence="1 2">CCGE 502</strain>
    </source>
</reference>
<gene>
    <name evidence="1" type="ORF">RGCCGE502_19580</name>
</gene>
<evidence type="ECO:0000313" key="2">
    <source>
        <dbReference type="Proteomes" id="UP000014411"/>
    </source>
</evidence>
<comment type="caution">
    <text evidence="1">The sequence shown here is derived from an EMBL/GenBank/DDBJ whole genome shotgun (WGS) entry which is preliminary data.</text>
</comment>
<evidence type="ECO:0000313" key="1">
    <source>
        <dbReference type="EMBL" id="EPE96600.1"/>
    </source>
</evidence>
<name>S3HEU0_9HYPH</name>
<dbReference type="AlphaFoldDB" id="S3HEU0"/>
<organism evidence="1 2">
    <name type="scientific">Rhizobium grahamii CCGE 502</name>
    <dbReference type="NCBI Taxonomy" id="990285"/>
    <lineage>
        <taxon>Bacteria</taxon>
        <taxon>Pseudomonadati</taxon>
        <taxon>Pseudomonadota</taxon>
        <taxon>Alphaproteobacteria</taxon>
        <taxon>Hyphomicrobiales</taxon>
        <taxon>Rhizobiaceae</taxon>
        <taxon>Rhizobium/Agrobacterium group</taxon>
        <taxon>Rhizobium</taxon>
    </lineage>
</organism>